<evidence type="ECO:0000313" key="2">
    <source>
        <dbReference type="EMBL" id="TLD72587.1"/>
    </source>
</evidence>
<accession>A0A5R8KK03</accession>
<dbReference type="Proteomes" id="UP000306196">
    <property type="component" value="Unassembled WGS sequence"/>
</dbReference>
<dbReference type="RefSeq" id="WP_138084210.1">
    <property type="nucleotide sequence ID" value="NZ_VAUV01000001.1"/>
</dbReference>
<dbReference type="PROSITE" id="PS51257">
    <property type="entry name" value="PROKAR_LIPOPROTEIN"/>
    <property type="match status" value="1"/>
</dbReference>
<evidence type="ECO:0000256" key="1">
    <source>
        <dbReference type="SAM" id="SignalP"/>
    </source>
</evidence>
<sequence>MKLHSWVRRATFILMLTTACSLHAGGSLPFREDVAYAIERSPFAKTLSPLEFHPVATGERIGKGYPKLSGGPLGPYECFARMPGKESQPGVYDFRVVVSTKVTFFDEEGNETTAEDKAASKTELATGVEMVALSEGDRKIGDKDAEAVLLSEVIGGIENEVVENEIFYLNGKALRSGMKAMEVEAALKPAKIVRGKAEMQEATGDVIEMWEIESLDLSLAFVVDPEKKLKTLANISAGPGSKIETSRGIRIGSPESRVTAAYQDLINQRDSTPGETLIIGNMYLGLFVHIQKGKVASLYLGMGAE</sequence>
<evidence type="ECO:0000313" key="3">
    <source>
        <dbReference type="Proteomes" id="UP000306196"/>
    </source>
</evidence>
<name>A0A5R8KK03_9BACT</name>
<protein>
    <submittedName>
        <fullName evidence="2">Uncharacterized protein</fullName>
    </submittedName>
</protein>
<proteinExistence type="predicted"/>
<feature type="chain" id="PRO_5024407621" evidence="1">
    <location>
        <begin position="25"/>
        <end position="305"/>
    </location>
</feature>
<gene>
    <name evidence="2" type="ORF">FEM03_00485</name>
</gene>
<keyword evidence="3" id="KW-1185">Reference proteome</keyword>
<organism evidence="2 3">
    <name type="scientific">Phragmitibacter flavus</name>
    <dbReference type="NCBI Taxonomy" id="2576071"/>
    <lineage>
        <taxon>Bacteria</taxon>
        <taxon>Pseudomonadati</taxon>
        <taxon>Verrucomicrobiota</taxon>
        <taxon>Verrucomicrobiia</taxon>
        <taxon>Verrucomicrobiales</taxon>
        <taxon>Verrucomicrobiaceae</taxon>
        <taxon>Phragmitibacter</taxon>
    </lineage>
</organism>
<reference evidence="2 3" key="1">
    <citation type="submission" date="2019-05" db="EMBL/GenBank/DDBJ databases">
        <title>Verrucobacter flavum gen. nov., sp. nov. a new member of the family Verrucomicrobiaceae.</title>
        <authorList>
            <person name="Szuroczki S."/>
            <person name="Abbaszade G."/>
            <person name="Szabo A."/>
            <person name="Felfoldi T."/>
            <person name="Schumann P."/>
            <person name="Boka K."/>
            <person name="Keki Z."/>
            <person name="Toumi M."/>
            <person name="Toth E."/>
        </authorList>
    </citation>
    <scope>NUCLEOTIDE SEQUENCE [LARGE SCALE GENOMIC DNA]</scope>
    <source>
        <strain evidence="2 3">MG-N-17</strain>
    </source>
</reference>
<feature type="signal peptide" evidence="1">
    <location>
        <begin position="1"/>
        <end position="24"/>
    </location>
</feature>
<dbReference type="OrthoDB" id="9180037at2"/>
<dbReference type="AlphaFoldDB" id="A0A5R8KK03"/>
<dbReference type="EMBL" id="VAUV01000001">
    <property type="protein sequence ID" value="TLD72587.1"/>
    <property type="molecule type" value="Genomic_DNA"/>
</dbReference>
<keyword evidence="1" id="KW-0732">Signal</keyword>
<comment type="caution">
    <text evidence="2">The sequence shown here is derived from an EMBL/GenBank/DDBJ whole genome shotgun (WGS) entry which is preliminary data.</text>
</comment>